<organism evidence="1 2">
    <name type="scientific">Operophtera brumata</name>
    <name type="common">Winter moth</name>
    <name type="synonym">Phalaena brumata</name>
    <dbReference type="NCBI Taxonomy" id="104452"/>
    <lineage>
        <taxon>Eukaryota</taxon>
        <taxon>Metazoa</taxon>
        <taxon>Ecdysozoa</taxon>
        <taxon>Arthropoda</taxon>
        <taxon>Hexapoda</taxon>
        <taxon>Insecta</taxon>
        <taxon>Pterygota</taxon>
        <taxon>Neoptera</taxon>
        <taxon>Endopterygota</taxon>
        <taxon>Lepidoptera</taxon>
        <taxon>Glossata</taxon>
        <taxon>Ditrysia</taxon>
        <taxon>Geometroidea</taxon>
        <taxon>Geometridae</taxon>
        <taxon>Larentiinae</taxon>
        <taxon>Operophtera</taxon>
    </lineage>
</organism>
<keyword evidence="1" id="KW-0255">Endonuclease</keyword>
<keyword evidence="1" id="KW-0378">Hydrolase</keyword>
<keyword evidence="1" id="KW-0548">Nucleotidyltransferase</keyword>
<reference evidence="1 2" key="1">
    <citation type="journal article" date="2015" name="Genome Biol. Evol.">
        <title>The genome of winter moth (Operophtera brumata) provides a genomic perspective on sexual dimorphism and phenology.</title>
        <authorList>
            <person name="Derks M.F."/>
            <person name="Smit S."/>
            <person name="Salis L."/>
            <person name="Schijlen E."/>
            <person name="Bossers A."/>
            <person name="Mateman C."/>
            <person name="Pijl A.S."/>
            <person name="de Ridder D."/>
            <person name="Groenen M.A."/>
            <person name="Visser M.E."/>
            <person name="Megens H.J."/>
        </authorList>
    </citation>
    <scope>NUCLEOTIDE SEQUENCE [LARGE SCALE GENOMIC DNA]</scope>
    <source>
        <strain evidence="1">WM2013NL</strain>
        <tissue evidence="1">Head and thorax</tissue>
    </source>
</reference>
<protein>
    <submittedName>
        <fullName evidence="1">Putative endonuclease-reverse transcriptase</fullName>
    </submittedName>
</protein>
<keyword evidence="1" id="KW-0540">Nuclease</keyword>
<dbReference type="Proteomes" id="UP000037510">
    <property type="component" value="Unassembled WGS sequence"/>
</dbReference>
<comment type="caution">
    <text evidence="1">The sequence shown here is derived from an EMBL/GenBank/DDBJ whole genome shotgun (WGS) entry which is preliminary data.</text>
</comment>
<keyword evidence="2" id="KW-1185">Reference proteome</keyword>
<dbReference type="EMBL" id="JTDY01007163">
    <property type="protein sequence ID" value="KOB65422.1"/>
    <property type="molecule type" value="Genomic_DNA"/>
</dbReference>
<keyword evidence="1" id="KW-0808">Transferase</keyword>
<sequence>MVIAQFYNYTLYNCGDKVFKYLGNFLSDDVNVERERRALASPLLARRFSRYTDQVKVTLSKAYGQSYYKGSLWVRHTKISLGALRIQYNNIFRMMMGLPRFCSASEMFA</sequence>
<name>A0A0L7KQ54_OPEBR</name>
<evidence type="ECO:0000313" key="1">
    <source>
        <dbReference type="EMBL" id="KOB65422.1"/>
    </source>
</evidence>
<feature type="non-terminal residue" evidence="1">
    <location>
        <position position="109"/>
    </location>
</feature>
<keyword evidence="1" id="KW-0695">RNA-directed DNA polymerase</keyword>
<proteinExistence type="predicted"/>
<accession>A0A0L7KQ54</accession>
<dbReference type="GO" id="GO:0004519">
    <property type="term" value="F:endonuclease activity"/>
    <property type="evidence" value="ECO:0007669"/>
    <property type="project" value="UniProtKB-KW"/>
</dbReference>
<dbReference type="AlphaFoldDB" id="A0A0L7KQ54"/>
<dbReference type="GO" id="GO:0003964">
    <property type="term" value="F:RNA-directed DNA polymerase activity"/>
    <property type="evidence" value="ECO:0007669"/>
    <property type="project" value="UniProtKB-KW"/>
</dbReference>
<evidence type="ECO:0000313" key="2">
    <source>
        <dbReference type="Proteomes" id="UP000037510"/>
    </source>
</evidence>
<gene>
    <name evidence="1" type="ORF">OBRU01_20488</name>
</gene>